<dbReference type="GO" id="GO:0004222">
    <property type="term" value="F:metalloendopeptidase activity"/>
    <property type="evidence" value="ECO:0007669"/>
    <property type="project" value="TreeGrafter"/>
</dbReference>
<keyword evidence="1" id="KW-0175">Coiled coil</keyword>
<evidence type="ECO:0000259" key="3">
    <source>
        <dbReference type="Pfam" id="PF01551"/>
    </source>
</evidence>
<dbReference type="RefSeq" id="WP_232593905.1">
    <property type="nucleotide sequence ID" value="NZ_BSPD01000035.1"/>
</dbReference>
<feature type="signal peptide" evidence="2">
    <location>
        <begin position="1"/>
        <end position="25"/>
    </location>
</feature>
<feature type="coiled-coil region" evidence="1">
    <location>
        <begin position="180"/>
        <end position="245"/>
    </location>
</feature>
<dbReference type="AlphaFoldDB" id="A0AA37T4U3"/>
<dbReference type="Pfam" id="PF01551">
    <property type="entry name" value="Peptidase_M23"/>
    <property type="match status" value="1"/>
</dbReference>
<comment type="caution">
    <text evidence="4">The sequence shown here is derived from an EMBL/GenBank/DDBJ whole genome shotgun (WGS) entry which is preliminary data.</text>
</comment>
<evidence type="ECO:0000256" key="1">
    <source>
        <dbReference type="SAM" id="Coils"/>
    </source>
</evidence>
<keyword evidence="5" id="KW-1185">Reference proteome</keyword>
<feature type="domain" description="M23ase beta-sheet core" evidence="3">
    <location>
        <begin position="285"/>
        <end position="378"/>
    </location>
</feature>
<accession>A0AA37T4U3</accession>
<dbReference type="PANTHER" id="PTHR21666:SF270">
    <property type="entry name" value="MUREIN HYDROLASE ACTIVATOR ENVC"/>
    <property type="match status" value="1"/>
</dbReference>
<dbReference type="FunFam" id="2.70.70.10:FF:000003">
    <property type="entry name" value="Murein hydrolase activator EnvC"/>
    <property type="match status" value="1"/>
</dbReference>
<evidence type="ECO:0000313" key="4">
    <source>
        <dbReference type="EMBL" id="GLS25794.1"/>
    </source>
</evidence>
<dbReference type="InterPro" id="IPR011055">
    <property type="entry name" value="Dup_hybrid_motif"/>
</dbReference>
<organism evidence="4 5">
    <name type="scientific">Marinibactrum halimedae</name>
    <dbReference type="NCBI Taxonomy" id="1444977"/>
    <lineage>
        <taxon>Bacteria</taxon>
        <taxon>Pseudomonadati</taxon>
        <taxon>Pseudomonadota</taxon>
        <taxon>Gammaproteobacteria</taxon>
        <taxon>Cellvibrionales</taxon>
        <taxon>Cellvibrionaceae</taxon>
        <taxon>Marinibactrum</taxon>
    </lineage>
</organism>
<dbReference type="CDD" id="cd12797">
    <property type="entry name" value="M23_peptidase"/>
    <property type="match status" value="1"/>
</dbReference>
<dbReference type="PANTHER" id="PTHR21666">
    <property type="entry name" value="PEPTIDASE-RELATED"/>
    <property type="match status" value="1"/>
</dbReference>
<keyword evidence="2" id="KW-0732">Signal</keyword>
<dbReference type="SUPFAM" id="SSF51261">
    <property type="entry name" value="Duplicated hybrid motif"/>
    <property type="match status" value="1"/>
</dbReference>
<evidence type="ECO:0000313" key="5">
    <source>
        <dbReference type="Proteomes" id="UP001156870"/>
    </source>
</evidence>
<evidence type="ECO:0000256" key="2">
    <source>
        <dbReference type="SAM" id="SignalP"/>
    </source>
</evidence>
<reference evidence="4 5" key="1">
    <citation type="journal article" date="2014" name="Int. J. Syst. Evol. Microbiol.">
        <title>Complete genome sequence of Corynebacterium casei LMG S-19264T (=DSM 44701T), isolated from a smear-ripened cheese.</title>
        <authorList>
            <consortium name="US DOE Joint Genome Institute (JGI-PGF)"/>
            <person name="Walter F."/>
            <person name="Albersmeier A."/>
            <person name="Kalinowski J."/>
            <person name="Ruckert C."/>
        </authorList>
    </citation>
    <scope>NUCLEOTIDE SEQUENCE [LARGE SCALE GENOMIC DNA]</scope>
    <source>
        <strain evidence="4 5">NBRC 110095</strain>
    </source>
</reference>
<dbReference type="EMBL" id="BSPD01000035">
    <property type="protein sequence ID" value="GLS25794.1"/>
    <property type="molecule type" value="Genomic_DNA"/>
</dbReference>
<dbReference type="InterPro" id="IPR016047">
    <property type="entry name" value="M23ase_b-sheet_dom"/>
</dbReference>
<protein>
    <recommendedName>
        <fullName evidence="3">M23ase beta-sheet core domain-containing protein</fullName>
    </recommendedName>
</protein>
<dbReference type="Gene3D" id="2.70.70.10">
    <property type="entry name" value="Glucose Permease (Domain IIA)"/>
    <property type="match status" value="1"/>
</dbReference>
<feature type="coiled-coil region" evidence="1">
    <location>
        <begin position="29"/>
        <end position="98"/>
    </location>
</feature>
<sequence>MKRIFAFGSLFLAATVLTPLSPVHAQTDEQAYQEKLQKVQQSIADLQAQLKQARHSKSDLEKDLATTEMEIGKLTTEVKRIETELAEEKKRLALLHEQRASLNIARKTQQHHLSQQARAAYQLGGQSQVKLLLNQDDPTRASRMMKYYQYFIEARSNKIDGYIETVKELNQLEPRIQQQADTFTAKKKALETQQRQLRKKSSQRKQTLARLNANISSKDAELQKLERDKAELHRLLEQVAELLENIPVPGDHLPFAQLTNQLHWPARGKIRHKYGSNRAIGKLKWDGVTISAPIGTDVKAIHGGRVVFADWLRGQGLLMIVDHGGGYMSLYGHNQTLLKEPGDWVSADEVIAQVGNSGGQARSGLYFEIRHKGKPQNPNKWCKS</sequence>
<dbReference type="Gene3D" id="6.10.250.3150">
    <property type="match status" value="1"/>
</dbReference>
<name>A0AA37T4U3_9GAMM</name>
<feature type="chain" id="PRO_5041221156" description="M23ase beta-sheet core domain-containing protein" evidence="2">
    <location>
        <begin position="26"/>
        <end position="384"/>
    </location>
</feature>
<dbReference type="Proteomes" id="UP001156870">
    <property type="component" value="Unassembled WGS sequence"/>
</dbReference>
<dbReference type="InterPro" id="IPR050570">
    <property type="entry name" value="Cell_wall_metabolism_enzyme"/>
</dbReference>
<gene>
    <name evidence="4" type="ORF">GCM10007877_15080</name>
</gene>
<proteinExistence type="predicted"/>